<dbReference type="Proteomes" id="UP001501074">
    <property type="component" value="Unassembled WGS sequence"/>
</dbReference>
<dbReference type="RefSeq" id="WP_231487569.1">
    <property type="nucleotide sequence ID" value="NZ_BAAAZO010000005.1"/>
</dbReference>
<name>A0ABP6ZME0_9ACTN</name>
<organism evidence="2 3">
    <name type="scientific">Kineosporia mesophila</name>
    <dbReference type="NCBI Taxonomy" id="566012"/>
    <lineage>
        <taxon>Bacteria</taxon>
        <taxon>Bacillati</taxon>
        <taxon>Actinomycetota</taxon>
        <taxon>Actinomycetes</taxon>
        <taxon>Kineosporiales</taxon>
        <taxon>Kineosporiaceae</taxon>
        <taxon>Kineosporia</taxon>
    </lineage>
</organism>
<evidence type="ECO:0000313" key="2">
    <source>
        <dbReference type="EMBL" id="GAA3614416.1"/>
    </source>
</evidence>
<keyword evidence="1" id="KW-0472">Membrane</keyword>
<dbReference type="EMBL" id="BAAAZO010000005">
    <property type="protein sequence ID" value="GAA3614416.1"/>
    <property type="molecule type" value="Genomic_DNA"/>
</dbReference>
<gene>
    <name evidence="2" type="ORF">GCM10022223_33320</name>
</gene>
<proteinExistence type="predicted"/>
<evidence type="ECO:0000256" key="1">
    <source>
        <dbReference type="SAM" id="Phobius"/>
    </source>
</evidence>
<comment type="caution">
    <text evidence="2">The sequence shown here is derived from an EMBL/GenBank/DDBJ whole genome shotgun (WGS) entry which is preliminary data.</text>
</comment>
<feature type="transmembrane region" description="Helical" evidence="1">
    <location>
        <begin position="68"/>
        <end position="86"/>
    </location>
</feature>
<keyword evidence="3" id="KW-1185">Reference proteome</keyword>
<feature type="transmembrane region" description="Helical" evidence="1">
    <location>
        <begin position="192"/>
        <end position="215"/>
    </location>
</feature>
<feature type="transmembrane region" description="Helical" evidence="1">
    <location>
        <begin position="93"/>
        <end position="114"/>
    </location>
</feature>
<protein>
    <submittedName>
        <fullName evidence="2">Uncharacterized protein</fullName>
    </submittedName>
</protein>
<accession>A0ABP6ZME0</accession>
<evidence type="ECO:0000313" key="3">
    <source>
        <dbReference type="Proteomes" id="UP001501074"/>
    </source>
</evidence>
<feature type="transmembrane region" description="Helical" evidence="1">
    <location>
        <begin position="165"/>
        <end position="185"/>
    </location>
</feature>
<sequence>MITTLARRLDAGLLTMAVFLAATYFLASSLPGPAQSFQPAFVIYWNSGGPDFTPGLQALVDHQYRYHLARVVITLVLLAVLLTLSARLPRFRILLGALALVAAVLLIANVQGVVSPFGTLLPHLGSPSTDPRLPATLEQIRDQLADGLASPALDIMLDQYKRWHVVKAALISVLTAVLLGLSVLVWPRNRVLSLLTAILAACALVVVAANVTTVASPDAPFLELLPDN</sequence>
<keyword evidence="1" id="KW-0812">Transmembrane</keyword>
<reference evidence="3" key="1">
    <citation type="journal article" date="2019" name="Int. J. Syst. Evol. Microbiol.">
        <title>The Global Catalogue of Microorganisms (GCM) 10K type strain sequencing project: providing services to taxonomists for standard genome sequencing and annotation.</title>
        <authorList>
            <consortium name="The Broad Institute Genomics Platform"/>
            <consortium name="The Broad Institute Genome Sequencing Center for Infectious Disease"/>
            <person name="Wu L."/>
            <person name="Ma J."/>
        </authorList>
    </citation>
    <scope>NUCLEOTIDE SEQUENCE [LARGE SCALE GENOMIC DNA]</scope>
    <source>
        <strain evidence="3">JCM 16902</strain>
    </source>
</reference>
<keyword evidence="1" id="KW-1133">Transmembrane helix</keyword>